<protein>
    <submittedName>
        <fullName evidence="2">ABC-2 type transport system permease protein</fullName>
    </submittedName>
</protein>
<feature type="transmembrane region" description="Helical" evidence="1">
    <location>
        <begin position="51"/>
        <end position="71"/>
    </location>
</feature>
<keyword evidence="1" id="KW-0472">Membrane</keyword>
<organism evidence="2 3">
    <name type="scientific">Amycolatopsis xylanica</name>
    <dbReference type="NCBI Taxonomy" id="589385"/>
    <lineage>
        <taxon>Bacteria</taxon>
        <taxon>Bacillati</taxon>
        <taxon>Actinomycetota</taxon>
        <taxon>Actinomycetes</taxon>
        <taxon>Pseudonocardiales</taxon>
        <taxon>Pseudonocardiaceae</taxon>
        <taxon>Amycolatopsis</taxon>
    </lineage>
</organism>
<name>A0A1H3AII9_9PSEU</name>
<keyword evidence="1" id="KW-1133">Transmembrane helix</keyword>
<feature type="transmembrane region" description="Helical" evidence="1">
    <location>
        <begin position="92"/>
        <end position="115"/>
    </location>
</feature>
<proteinExistence type="predicted"/>
<keyword evidence="1" id="KW-0812">Transmembrane</keyword>
<dbReference type="AlphaFoldDB" id="A0A1H3AII9"/>
<dbReference type="EMBL" id="FNON01000002">
    <property type="protein sequence ID" value="SDX29148.1"/>
    <property type="molecule type" value="Genomic_DNA"/>
</dbReference>
<gene>
    <name evidence="2" type="ORF">SAMN05421504_102929</name>
</gene>
<keyword evidence="3" id="KW-1185">Reference proteome</keyword>
<sequence>MTLLAVERIKLFTTRSPWWCALAALAVTIGFSALITGTADTGELITVSSAEFGYTFGMAVIVVLAALAVTTEYRFNTIKTTFQAVPNRGAALLAKAGVVGGLAFVIGELAGFGSWGLAKLLKPSGDLALNSTADWINVAGIGVVYAIAAVIALSVGILIRHSAGAISLVLIYNLAVEQLVPLIPKVGNKIHEWMPFNVAHKFLTGTGESNGSRGGEMGPPLSDSPLSPGWALAYFAGIALVLLTISIVVAKRRDA</sequence>
<evidence type="ECO:0000313" key="3">
    <source>
        <dbReference type="Proteomes" id="UP000199515"/>
    </source>
</evidence>
<dbReference type="Proteomes" id="UP000199515">
    <property type="component" value="Unassembled WGS sequence"/>
</dbReference>
<evidence type="ECO:0000313" key="2">
    <source>
        <dbReference type="EMBL" id="SDX29148.1"/>
    </source>
</evidence>
<evidence type="ECO:0000256" key="1">
    <source>
        <dbReference type="SAM" id="Phobius"/>
    </source>
</evidence>
<accession>A0A1H3AII9</accession>
<feature type="transmembrane region" description="Helical" evidence="1">
    <location>
        <begin position="229"/>
        <end position="250"/>
    </location>
</feature>
<feature type="transmembrane region" description="Helical" evidence="1">
    <location>
        <begin position="165"/>
        <end position="184"/>
    </location>
</feature>
<dbReference type="Pfam" id="PF12730">
    <property type="entry name" value="ABC2_membrane_4"/>
    <property type="match status" value="1"/>
</dbReference>
<feature type="transmembrane region" description="Helical" evidence="1">
    <location>
        <begin position="135"/>
        <end position="158"/>
    </location>
</feature>
<reference evidence="2 3" key="1">
    <citation type="submission" date="2016-10" db="EMBL/GenBank/DDBJ databases">
        <authorList>
            <person name="de Groot N.N."/>
        </authorList>
    </citation>
    <scope>NUCLEOTIDE SEQUENCE [LARGE SCALE GENOMIC DNA]</scope>
    <source>
        <strain evidence="2 3">CPCC 202699</strain>
    </source>
</reference>
<feature type="transmembrane region" description="Helical" evidence="1">
    <location>
        <begin position="18"/>
        <end position="39"/>
    </location>
</feature>
<dbReference type="STRING" id="589385.SAMN05421504_102929"/>
<dbReference type="RefSeq" id="WP_091288753.1">
    <property type="nucleotide sequence ID" value="NZ_FNON01000002.1"/>
</dbReference>
<dbReference type="OrthoDB" id="4336046at2"/>